<gene>
    <name evidence="1" type="ORF">LCGC14_1143000</name>
</gene>
<organism evidence="1">
    <name type="scientific">marine sediment metagenome</name>
    <dbReference type="NCBI Taxonomy" id="412755"/>
    <lineage>
        <taxon>unclassified sequences</taxon>
        <taxon>metagenomes</taxon>
        <taxon>ecological metagenomes</taxon>
    </lineage>
</organism>
<dbReference type="AlphaFoldDB" id="A0A0F9PFW9"/>
<comment type="caution">
    <text evidence="1">The sequence shown here is derived from an EMBL/GenBank/DDBJ whole genome shotgun (WGS) entry which is preliminary data.</text>
</comment>
<proteinExistence type="predicted"/>
<dbReference type="EMBL" id="LAZR01005441">
    <property type="protein sequence ID" value="KKM99920.1"/>
    <property type="molecule type" value="Genomic_DNA"/>
</dbReference>
<protein>
    <submittedName>
        <fullName evidence="1">Uncharacterized protein</fullName>
    </submittedName>
</protein>
<reference evidence="1" key="1">
    <citation type="journal article" date="2015" name="Nature">
        <title>Complex archaea that bridge the gap between prokaryotes and eukaryotes.</title>
        <authorList>
            <person name="Spang A."/>
            <person name="Saw J.H."/>
            <person name="Jorgensen S.L."/>
            <person name="Zaremba-Niedzwiedzka K."/>
            <person name="Martijn J."/>
            <person name="Lind A.E."/>
            <person name="van Eijk R."/>
            <person name="Schleper C."/>
            <person name="Guy L."/>
            <person name="Ettema T.J."/>
        </authorList>
    </citation>
    <scope>NUCLEOTIDE SEQUENCE</scope>
</reference>
<accession>A0A0F9PFW9</accession>
<sequence>MKCKNCGYDEEIHEEGVYGCKQFVPQEKSVVTTKVMDFLYADWKRGRK</sequence>
<name>A0A0F9PFW9_9ZZZZ</name>
<evidence type="ECO:0000313" key="1">
    <source>
        <dbReference type="EMBL" id="KKM99920.1"/>
    </source>
</evidence>